<reference evidence="3 4" key="1">
    <citation type="submission" date="2018-05" db="EMBL/GenBank/DDBJ databases">
        <title>Spiribacter halobius sp. nov., a moderately halophilic bacterium isolated from marine solar saltern.</title>
        <authorList>
            <person name="Zheng W.-S."/>
            <person name="Lu D.-C."/>
            <person name="Du Z.-J."/>
        </authorList>
    </citation>
    <scope>NUCLEOTIDE SEQUENCE [LARGE SCALE GENOMIC DNA]</scope>
    <source>
        <strain evidence="3 4">E85</strain>
    </source>
</reference>
<keyword evidence="1" id="KW-1133">Transmembrane helix</keyword>
<keyword evidence="4" id="KW-1185">Reference proteome</keyword>
<name>A0A2U2N6G2_9GAMM</name>
<evidence type="ECO:0000259" key="2">
    <source>
        <dbReference type="Pfam" id="PF09851"/>
    </source>
</evidence>
<keyword evidence="1" id="KW-0472">Membrane</keyword>
<gene>
    <name evidence="3" type="ORF">DEM34_04080</name>
</gene>
<proteinExistence type="predicted"/>
<dbReference type="AlphaFoldDB" id="A0A2U2N6G2"/>
<comment type="caution">
    <text evidence="3">The sequence shown here is derived from an EMBL/GenBank/DDBJ whole genome shotgun (WGS) entry which is preliminary data.</text>
</comment>
<dbReference type="OrthoDB" id="1123500at2"/>
<dbReference type="EMBL" id="QFFI01000005">
    <property type="protein sequence ID" value="PWG64677.1"/>
    <property type="molecule type" value="Genomic_DNA"/>
</dbReference>
<accession>A0A2U2N6G2</accession>
<organism evidence="3 4">
    <name type="scientific">Sediminicurvatus halobius</name>
    <dbReference type="NCBI Taxonomy" id="2182432"/>
    <lineage>
        <taxon>Bacteria</taxon>
        <taxon>Pseudomonadati</taxon>
        <taxon>Pseudomonadota</taxon>
        <taxon>Gammaproteobacteria</taxon>
        <taxon>Chromatiales</taxon>
        <taxon>Ectothiorhodospiraceae</taxon>
        <taxon>Sediminicurvatus</taxon>
    </lineage>
</organism>
<feature type="domain" description="SHOCT" evidence="2">
    <location>
        <begin position="57"/>
        <end position="82"/>
    </location>
</feature>
<feature type="transmembrane region" description="Helical" evidence="1">
    <location>
        <begin position="12"/>
        <end position="36"/>
    </location>
</feature>
<evidence type="ECO:0000256" key="1">
    <source>
        <dbReference type="SAM" id="Phobius"/>
    </source>
</evidence>
<sequence>MHGMWDSHFGWGHMLLGGLVMALVLGAVIGLIALLARGLGGSSALPPARDRERGRSAREILDERYAKGEIDRDEYQQRREDLAR</sequence>
<dbReference type="Pfam" id="PF09851">
    <property type="entry name" value="SHOCT"/>
    <property type="match status" value="1"/>
</dbReference>
<keyword evidence="1" id="KW-0812">Transmembrane</keyword>
<dbReference type="Proteomes" id="UP000245474">
    <property type="component" value="Unassembled WGS sequence"/>
</dbReference>
<evidence type="ECO:0000313" key="3">
    <source>
        <dbReference type="EMBL" id="PWG64677.1"/>
    </source>
</evidence>
<evidence type="ECO:0000313" key="4">
    <source>
        <dbReference type="Proteomes" id="UP000245474"/>
    </source>
</evidence>
<dbReference type="InterPro" id="IPR018649">
    <property type="entry name" value="SHOCT"/>
</dbReference>
<protein>
    <recommendedName>
        <fullName evidence="2">SHOCT domain-containing protein</fullName>
    </recommendedName>
</protein>